<protein>
    <submittedName>
        <fullName evidence="1">Uncharacterized protein</fullName>
    </submittedName>
</protein>
<gene>
    <name evidence="1" type="ORF">E2C01_063585</name>
</gene>
<organism evidence="1 2">
    <name type="scientific">Portunus trituberculatus</name>
    <name type="common">Swimming crab</name>
    <name type="synonym">Neptunus trituberculatus</name>
    <dbReference type="NCBI Taxonomy" id="210409"/>
    <lineage>
        <taxon>Eukaryota</taxon>
        <taxon>Metazoa</taxon>
        <taxon>Ecdysozoa</taxon>
        <taxon>Arthropoda</taxon>
        <taxon>Crustacea</taxon>
        <taxon>Multicrustacea</taxon>
        <taxon>Malacostraca</taxon>
        <taxon>Eumalacostraca</taxon>
        <taxon>Eucarida</taxon>
        <taxon>Decapoda</taxon>
        <taxon>Pleocyemata</taxon>
        <taxon>Brachyura</taxon>
        <taxon>Eubrachyura</taxon>
        <taxon>Portunoidea</taxon>
        <taxon>Portunidae</taxon>
        <taxon>Portuninae</taxon>
        <taxon>Portunus</taxon>
    </lineage>
</organism>
<dbReference type="EMBL" id="VSRR010029281">
    <property type="protein sequence ID" value="MPC69362.1"/>
    <property type="molecule type" value="Genomic_DNA"/>
</dbReference>
<accession>A0A5B7HE30</accession>
<keyword evidence="2" id="KW-1185">Reference proteome</keyword>
<reference evidence="1 2" key="1">
    <citation type="submission" date="2019-05" db="EMBL/GenBank/DDBJ databases">
        <title>Another draft genome of Portunus trituberculatus and its Hox gene families provides insights of decapod evolution.</title>
        <authorList>
            <person name="Jeong J.-H."/>
            <person name="Song I."/>
            <person name="Kim S."/>
            <person name="Choi T."/>
            <person name="Kim D."/>
            <person name="Ryu S."/>
            <person name="Kim W."/>
        </authorList>
    </citation>
    <scope>NUCLEOTIDE SEQUENCE [LARGE SCALE GENOMIC DNA]</scope>
    <source>
        <tissue evidence="1">Muscle</tissue>
    </source>
</reference>
<evidence type="ECO:0000313" key="2">
    <source>
        <dbReference type="Proteomes" id="UP000324222"/>
    </source>
</evidence>
<name>A0A5B7HE30_PORTR</name>
<proteinExistence type="predicted"/>
<evidence type="ECO:0000313" key="1">
    <source>
        <dbReference type="EMBL" id="MPC69362.1"/>
    </source>
</evidence>
<sequence length="66" mass="7436">MEILINQCHLSSFPLAFLPRNVRPFAPSLPEPSRPIPIIYPFLYLPSDTFPGNLVAQRQTPSLDNS</sequence>
<comment type="caution">
    <text evidence="1">The sequence shown here is derived from an EMBL/GenBank/DDBJ whole genome shotgun (WGS) entry which is preliminary data.</text>
</comment>
<dbReference type="Proteomes" id="UP000324222">
    <property type="component" value="Unassembled WGS sequence"/>
</dbReference>
<dbReference type="AlphaFoldDB" id="A0A5B7HE30"/>